<proteinExistence type="predicted"/>
<organism evidence="1 2">
    <name type="scientific">Microvirga mediterraneensis</name>
    <dbReference type="NCBI Taxonomy" id="2754695"/>
    <lineage>
        <taxon>Bacteria</taxon>
        <taxon>Pseudomonadati</taxon>
        <taxon>Pseudomonadota</taxon>
        <taxon>Alphaproteobacteria</taxon>
        <taxon>Hyphomicrobiales</taxon>
        <taxon>Methylobacteriaceae</taxon>
        <taxon>Microvirga</taxon>
    </lineage>
</organism>
<accession>A0A838BPG2</accession>
<reference evidence="1 2" key="1">
    <citation type="submission" date="2020-07" db="EMBL/GenBank/DDBJ databases">
        <title>Draft genome and description of Microvirga mediterraneensis Marseille-Q2068 sp. nov.</title>
        <authorList>
            <person name="Boxberger M."/>
        </authorList>
    </citation>
    <scope>NUCLEOTIDE SEQUENCE [LARGE SCALE GENOMIC DNA]</scope>
    <source>
        <strain evidence="1 2">Marseille-Q2068</strain>
    </source>
</reference>
<evidence type="ECO:0000313" key="1">
    <source>
        <dbReference type="EMBL" id="MBA1156905.1"/>
    </source>
</evidence>
<protein>
    <submittedName>
        <fullName evidence="1">Uncharacterized protein</fullName>
    </submittedName>
</protein>
<evidence type="ECO:0000313" key="2">
    <source>
        <dbReference type="Proteomes" id="UP000572984"/>
    </source>
</evidence>
<keyword evidence="2" id="KW-1185">Reference proteome</keyword>
<dbReference type="RefSeq" id="WP_181052427.1">
    <property type="nucleotide sequence ID" value="NZ_JACDXJ010000001.1"/>
</dbReference>
<comment type="caution">
    <text evidence="1">The sequence shown here is derived from an EMBL/GenBank/DDBJ whole genome shotgun (WGS) entry which is preliminary data.</text>
</comment>
<dbReference type="AlphaFoldDB" id="A0A838BPG2"/>
<dbReference type="EMBL" id="JACDXJ010000001">
    <property type="protein sequence ID" value="MBA1156905.1"/>
    <property type="molecule type" value="Genomic_DNA"/>
</dbReference>
<sequence length="107" mass="12084">MNESTDPYALTEIKLQPEQIAMFWINGAYRDAGKKMTFLEDAVYALRIRDAVREGKRTPEDIAMRALELEGWRPEWVTYGEISIIKIEAADSDAGHGLGHTASRART</sequence>
<gene>
    <name evidence="1" type="ORF">H0S73_12285</name>
</gene>
<dbReference type="Proteomes" id="UP000572984">
    <property type="component" value="Unassembled WGS sequence"/>
</dbReference>
<name>A0A838BPG2_9HYPH</name>